<accession>A0A1G1YXM2</accession>
<evidence type="ECO:0000313" key="11">
    <source>
        <dbReference type="Proteomes" id="UP000177062"/>
    </source>
</evidence>
<reference evidence="10 11" key="1">
    <citation type="journal article" date="2016" name="Nat. Commun.">
        <title>Thousands of microbial genomes shed light on interconnected biogeochemical processes in an aquifer system.</title>
        <authorList>
            <person name="Anantharaman K."/>
            <person name="Brown C.T."/>
            <person name="Hug L.A."/>
            <person name="Sharon I."/>
            <person name="Castelle C.J."/>
            <person name="Probst A.J."/>
            <person name="Thomas B.C."/>
            <person name="Singh A."/>
            <person name="Wilkins M.J."/>
            <person name="Karaoz U."/>
            <person name="Brodie E.L."/>
            <person name="Williams K.H."/>
            <person name="Hubbard S.S."/>
            <person name="Banfield J.F."/>
        </authorList>
    </citation>
    <scope>NUCLEOTIDE SEQUENCE [LARGE SCALE GENOMIC DNA]</scope>
</reference>
<dbReference type="GO" id="GO:0006353">
    <property type="term" value="P:DNA-templated transcription termination"/>
    <property type="evidence" value="ECO:0007669"/>
    <property type="project" value="UniProtKB-UniRule"/>
</dbReference>
<dbReference type="GO" id="GO:0006354">
    <property type="term" value="P:DNA-templated transcription elongation"/>
    <property type="evidence" value="ECO:0007669"/>
    <property type="project" value="UniProtKB-UniRule"/>
</dbReference>
<gene>
    <name evidence="5" type="primary">nusG</name>
    <name evidence="10" type="ORF">A2Y84_01185</name>
</gene>
<name>A0A1G1YXM2_9BACT</name>
<evidence type="ECO:0000256" key="6">
    <source>
        <dbReference type="NCBIfam" id="TIGR00922"/>
    </source>
</evidence>
<evidence type="ECO:0000313" key="10">
    <source>
        <dbReference type="EMBL" id="OGY57131.1"/>
    </source>
</evidence>
<dbReference type="InterPro" id="IPR014722">
    <property type="entry name" value="Rib_uL2_dom2"/>
</dbReference>
<dbReference type="InterPro" id="IPR047050">
    <property type="entry name" value="NGN"/>
</dbReference>
<keyword evidence="2 5" id="KW-0889">Transcription antitermination</keyword>
<dbReference type="SUPFAM" id="SSF82679">
    <property type="entry name" value="N-utilization substance G protein NusG, N-terminal domain"/>
    <property type="match status" value="1"/>
</dbReference>
<evidence type="ECO:0000256" key="2">
    <source>
        <dbReference type="ARBA" id="ARBA00022814"/>
    </source>
</evidence>
<dbReference type="GO" id="GO:0005829">
    <property type="term" value="C:cytosol"/>
    <property type="evidence" value="ECO:0007669"/>
    <property type="project" value="TreeGrafter"/>
</dbReference>
<dbReference type="HAMAP" id="MF_00948">
    <property type="entry name" value="NusG"/>
    <property type="match status" value="1"/>
</dbReference>
<dbReference type="GO" id="GO:0032784">
    <property type="term" value="P:regulation of DNA-templated transcription elongation"/>
    <property type="evidence" value="ECO:0007669"/>
    <property type="project" value="InterPro"/>
</dbReference>
<dbReference type="SMART" id="SM00738">
    <property type="entry name" value="NGN"/>
    <property type="match status" value="1"/>
</dbReference>
<evidence type="ECO:0000256" key="4">
    <source>
        <dbReference type="ARBA" id="ARBA00023163"/>
    </source>
</evidence>
<dbReference type="CDD" id="cd09891">
    <property type="entry name" value="NGN_Bact_1"/>
    <property type="match status" value="1"/>
</dbReference>
<evidence type="ECO:0000256" key="5">
    <source>
        <dbReference type="HAMAP-Rule" id="MF_00948"/>
    </source>
</evidence>
<dbReference type="PRINTS" id="PR00338">
    <property type="entry name" value="NUSGTNSCPFCT"/>
</dbReference>
<evidence type="ECO:0000259" key="9">
    <source>
        <dbReference type="SMART" id="SM00739"/>
    </source>
</evidence>
<evidence type="ECO:0000256" key="7">
    <source>
        <dbReference type="RuleBase" id="RU000538"/>
    </source>
</evidence>
<dbReference type="InterPro" id="IPR006645">
    <property type="entry name" value="NGN-like_dom"/>
</dbReference>
<keyword evidence="3 5" id="KW-0805">Transcription regulation</keyword>
<dbReference type="Gene3D" id="3.30.70.940">
    <property type="entry name" value="NusG, N-terminal domain"/>
    <property type="match status" value="1"/>
</dbReference>
<dbReference type="NCBIfam" id="TIGR00922">
    <property type="entry name" value="nusG"/>
    <property type="match status" value="1"/>
</dbReference>
<dbReference type="EMBL" id="MHIT01000005">
    <property type="protein sequence ID" value="OGY57131.1"/>
    <property type="molecule type" value="Genomic_DNA"/>
</dbReference>
<dbReference type="InterPro" id="IPR043425">
    <property type="entry name" value="NusG-like"/>
</dbReference>
<proteinExistence type="inferred from homology"/>
<dbReference type="InterPro" id="IPR005824">
    <property type="entry name" value="KOW"/>
</dbReference>
<dbReference type="GO" id="GO:0031564">
    <property type="term" value="P:transcription antitermination"/>
    <property type="evidence" value="ECO:0007669"/>
    <property type="project" value="UniProtKB-UniRule"/>
</dbReference>
<comment type="similarity">
    <text evidence="5 7">Belongs to the NusG family.</text>
</comment>
<dbReference type="Pfam" id="PF02357">
    <property type="entry name" value="NusG"/>
    <property type="match status" value="1"/>
</dbReference>
<sequence length="185" mass="21193">MSGAIKQDQKKIAQWFAVHTYAGYEDAVARYLKQRVDSLEMNDKIFKIIVPKEKKIKIRSGRRITVEEKIYPGYVLVQMIMEPDSWYVVRNTPRVTGFVGSDSTNPVPLSFDEIESLMARMGQTEAKIKFDLKTGETVRIIDGPFKDYDGKISEIDEARGRVKIMVPIFGRDTAVELDSLQIRKL</sequence>
<dbReference type="PANTHER" id="PTHR30265:SF2">
    <property type="entry name" value="TRANSCRIPTION TERMINATION_ANTITERMINATION PROTEIN NUSG"/>
    <property type="match status" value="1"/>
</dbReference>
<dbReference type="SMART" id="SM00739">
    <property type="entry name" value="KOW"/>
    <property type="match status" value="1"/>
</dbReference>
<keyword evidence="1 5" id="KW-0806">Transcription termination</keyword>
<dbReference type="Gene3D" id="2.30.30.30">
    <property type="match status" value="1"/>
</dbReference>
<dbReference type="InterPro" id="IPR036735">
    <property type="entry name" value="NGN_dom_sf"/>
</dbReference>
<dbReference type="InterPro" id="IPR001062">
    <property type="entry name" value="Transcrpt_antiterm_NusG"/>
</dbReference>
<evidence type="ECO:0000256" key="3">
    <source>
        <dbReference type="ARBA" id="ARBA00023015"/>
    </source>
</evidence>
<dbReference type="Proteomes" id="UP000177062">
    <property type="component" value="Unassembled WGS sequence"/>
</dbReference>
<evidence type="ECO:0000259" key="8">
    <source>
        <dbReference type="SMART" id="SM00738"/>
    </source>
</evidence>
<keyword evidence="4 5" id="KW-0804">Transcription</keyword>
<dbReference type="CDD" id="cd06091">
    <property type="entry name" value="KOW_NusG"/>
    <property type="match status" value="1"/>
</dbReference>
<dbReference type="AlphaFoldDB" id="A0A1G1YXM2"/>
<dbReference type="Pfam" id="PF00467">
    <property type="entry name" value="KOW"/>
    <property type="match status" value="1"/>
</dbReference>
<comment type="caution">
    <text evidence="10">The sequence shown here is derived from an EMBL/GenBank/DDBJ whole genome shotgun (WGS) entry which is preliminary data.</text>
</comment>
<organism evidence="10 11">
    <name type="scientific">Candidatus Colwellbacteria bacterium RBG_13_48_8</name>
    <dbReference type="NCBI Taxonomy" id="1797685"/>
    <lineage>
        <taxon>Bacteria</taxon>
        <taxon>Candidatus Colwelliibacteriota</taxon>
    </lineage>
</organism>
<comment type="function">
    <text evidence="5 7">Participates in transcription elongation, termination and antitermination.</text>
</comment>
<protein>
    <recommendedName>
        <fullName evidence="5 6">Transcription termination/antitermination protein NusG</fullName>
    </recommendedName>
</protein>
<evidence type="ECO:0000256" key="1">
    <source>
        <dbReference type="ARBA" id="ARBA00022472"/>
    </source>
</evidence>
<feature type="domain" description="NusG-like N-terminal" evidence="8">
    <location>
        <begin position="12"/>
        <end position="121"/>
    </location>
</feature>
<dbReference type="InterPro" id="IPR008991">
    <property type="entry name" value="Translation_prot_SH3-like_sf"/>
</dbReference>
<feature type="domain" description="KOW" evidence="9">
    <location>
        <begin position="131"/>
        <end position="158"/>
    </location>
</feature>
<dbReference type="PANTHER" id="PTHR30265">
    <property type="entry name" value="RHO-INTERACTING TRANSCRIPTION TERMINATION FACTOR NUSG"/>
    <property type="match status" value="1"/>
</dbReference>
<dbReference type="SUPFAM" id="SSF50104">
    <property type="entry name" value="Translation proteins SH3-like domain"/>
    <property type="match status" value="1"/>
</dbReference>